<comment type="caution">
    <text evidence="2">The sequence shown here is derived from an EMBL/GenBank/DDBJ whole genome shotgun (WGS) entry which is preliminary data.</text>
</comment>
<dbReference type="OrthoDB" id="3145071at2759"/>
<reference evidence="2" key="1">
    <citation type="submission" date="2018-04" db="EMBL/GenBank/DDBJ databases">
        <title>Whole genome sequencing of Hypsizygus marmoreus.</title>
        <authorList>
            <person name="Choi I.-G."/>
            <person name="Min B."/>
            <person name="Kim J.-G."/>
            <person name="Kim S."/>
            <person name="Oh Y.-L."/>
            <person name="Kong W.-S."/>
            <person name="Park H."/>
            <person name="Jeong J."/>
            <person name="Song E.-S."/>
        </authorList>
    </citation>
    <scope>NUCLEOTIDE SEQUENCE [LARGE SCALE GENOMIC DNA]</scope>
    <source>
        <strain evidence="2">51987-8</strain>
    </source>
</reference>
<keyword evidence="3" id="KW-1185">Reference proteome</keyword>
<name>A0A369JT97_HYPMA</name>
<feature type="chain" id="PRO_5016900796" description="Cell wall protein phiA" evidence="1">
    <location>
        <begin position="21"/>
        <end position="193"/>
    </location>
</feature>
<accession>A0A369JT97</accession>
<dbReference type="EMBL" id="LUEZ02000042">
    <property type="protein sequence ID" value="RDB24572.1"/>
    <property type="molecule type" value="Genomic_DNA"/>
</dbReference>
<protein>
    <recommendedName>
        <fullName evidence="4">Cell wall protein phiA</fullName>
    </recommendedName>
</protein>
<keyword evidence="1" id="KW-0732">Signal</keyword>
<gene>
    <name evidence="2" type="ORF">Hypma_008192</name>
</gene>
<evidence type="ECO:0000256" key="1">
    <source>
        <dbReference type="SAM" id="SignalP"/>
    </source>
</evidence>
<feature type="signal peptide" evidence="1">
    <location>
        <begin position="1"/>
        <end position="20"/>
    </location>
</feature>
<dbReference type="Proteomes" id="UP000076154">
    <property type="component" value="Unassembled WGS sequence"/>
</dbReference>
<dbReference type="InParanoid" id="A0A369JT97"/>
<sequence>MLFTTFITIATALTITYTHAAAVGECVTVRRGYLAANVSDTFKSFTLNKAGQLAYTGDGKKPLKVEFRHCPVLDQPGGDPSIDTPGQVYIPAHKKCLAITNQPDAEGPYHTALEECATTWPFVFVMRDVPDIGESVYWIGSTDVEGTMPQGGCGFLGYDAGVKGKPVRHPGKEVFVTCGGYPGTPFRIAKKAC</sequence>
<proteinExistence type="predicted"/>
<organism evidence="2 3">
    <name type="scientific">Hypsizygus marmoreus</name>
    <name type="common">White beech mushroom</name>
    <name type="synonym">Agaricus marmoreus</name>
    <dbReference type="NCBI Taxonomy" id="39966"/>
    <lineage>
        <taxon>Eukaryota</taxon>
        <taxon>Fungi</taxon>
        <taxon>Dikarya</taxon>
        <taxon>Basidiomycota</taxon>
        <taxon>Agaricomycotina</taxon>
        <taxon>Agaricomycetes</taxon>
        <taxon>Agaricomycetidae</taxon>
        <taxon>Agaricales</taxon>
        <taxon>Tricholomatineae</taxon>
        <taxon>Lyophyllaceae</taxon>
        <taxon>Hypsizygus</taxon>
    </lineage>
</organism>
<evidence type="ECO:0008006" key="4">
    <source>
        <dbReference type="Google" id="ProtNLM"/>
    </source>
</evidence>
<evidence type="ECO:0000313" key="2">
    <source>
        <dbReference type="EMBL" id="RDB24572.1"/>
    </source>
</evidence>
<evidence type="ECO:0000313" key="3">
    <source>
        <dbReference type="Proteomes" id="UP000076154"/>
    </source>
</evidence>
<dbReference type="AlphaFoldDB" id="A0A369JT97"/>